<keyword evidence="2" id="KW-0732">Signal</keyword>
<organism evidence="3 4">
    <name type="scientific">Ampelomyces quisqualis</name>
    <name type="common">Powdery mildew agent</name>
    <dbReference type="NCBI Taxonomy" id="50730"/>
    <lineage>
        <taxon>Eukaryota</taxon>
        <taxon>Fungi</taxon>
        <taxon>Dikarya</taxon>
        <taxon>Ascomycota</taxon>
        <taxon>Pezizomycotina</taxon>
        <taxon>Dothideomycetes</taxon>
        <taxon>Pleosporomycetidae</taxon>
        <taxon>Pleosporales</taxon>
        <taxon>Pleosporineae</taxon>
        <taxon>Phaeosphaeriaceae</taxon>
        <taxon>Ampelomyces</taxon>
    </lineage>
</organism>
<dbReference type="Proteomes" id="UP000800096">
    <property type="component" value="Unassembled WGS sequence"/>
</dbReference>
<accession>A0A6A5Q7P4</accession>
<feature type="region of interest" description="Disordered" evidence="1">
    <location>
        <begin position="464"/>
        <end position="485"/>
    </location>
</feature>
<keyword evidence="4" id="KW-1185">Reference proteome</keyword>
<sequence>MKFTSIILAGTGLLGLVGATATVNNVATSSLSLFNIEVRVDDNSGVAHAPPSQCYLNCHLPWEKCKKECGGTEKCGHLCNCQLFSDPEQTCRACSCVEGPNNCKLEGVKQLHETAVQARAEGNDDVQTTWLPTSCNDCQLARDTCKQNCATAGACDDACDRYHKLKKLDCKDCKIPCVCGNTCPRFEPLQRRMVVDEATMVDEAHPGSIVSNRAEADVQTAGVAPLPVPCILCLAARNMCKQRCATPGACDDACDCSNKFNNRNCKDCKIPCGCGHTCPRLEPLQSRIVIDEATDKSTHESRSNSSEQPDPGAIKGPDTALSVPSPIGGCVQCALSIGNCQNKCATPGACDDACNCYFLKSKACKKCGIPCDCGHTCPRLALVQRREITELPSTEDIQHSETVPSTGAAGIPNPCVVCRTGIQACKNKCNGDSKCENNCDCSHKNFTPQCKECSIPCNSLVPRQDGPSDAKGEDVTSTTNNEAPEQFGEFLPPLDDCMRFAWDCKKACPTPRACDDACNCYYRRKPMCHQWGHKLPCDCGHTCPRLAPAQRRDDI</sequence>
<reference evidence="3" key="1">
    <citation type="journal article" date="2020" name="Stud. Mycol.">
        <title>101 Dothideomycetes genomes: a test case for predicting lifestyles and emergence of pathogens.</title>
        <authorList>
            <person name="Haridas S."/>
            <person name="Albert R."/>
            <person name="Binder M."/>
            <person name="Bloem J."/>
            <person name="Labutti K."/>
            <person name="Salamov A."/>
            <person name="Andreopoulos B."/>
            <person name="Baker S."/>
            <person name="Barry K."/>
            <person name="Bills G."/>
            <person name="Bluhm B."/>
            <person name="Cannon C."/>
            <person name="Castanera R."/>
            <person name="Culley D."/>
            <person name="Daum C."/>
            <person name="Ezra D."/>
            <person name="Gonzalez J."/>
            <person name="Henrissat B."/>
            <person name="Kuo A."/>
            <person name="Liang C."/>
            <person name="Lipzen A."/>
            <person name="Lutzoni F."/>
            <person name="Magnuson J."/>
            <person name="Mondo S."/>
            <person name="Nolan M."/>
            <person name="Ohm R."/>
            <person name="Pangilinan J."/>
            <person name="Park H.-J."/>
            <person name="Ramirez L."/>
            <person name="Alfaro M."/>
            <person name="Sun H."/>
            <person name="Tritt A."/>
            <person name="Yoshinaga Y."/>
            <person name="Zwiers L.-H."/>
            <person name="Turgeon B."/>
            <person name="Goodwin S."/>
            <person name="Spatafora J."/>
            <person name="Crous P."/>
            <person name="Grigoriev I."/>
        </authorList>
    </citation>
    <scope>NUCLEOTIDE SEQUENCE</scope>
    <source>
        <strain evidence="3">HMLAC05119</strain>
    </source>
</reference>
<gene>
    <name evidence="3" type="ORF">BDU57DRAFT_92266</name>
</gene>
<evidence type="ECO:0000256" key="2">
    <source>
        <dbReference type="SAM" id="SignalP"/>
    </source>
</evidence>
<feature type="signal peptide" evidence="2">
    <location>
        <begin position="1"/>
        <end position="19"/>
    </location>
</feature>
<proteinExistence type="predicted"/>
<protein>
    <submittedName>
        <fullName evidence="3">Uncharacterized protein</fullName>
    </submittedName>
</protein>
<dbReference type="EMBL" id="ML979143">
    <property type="protein sequence ID" value="KAF1911525.1"/>
    <property type="molecule type" value="Genomic_DNA"/>
</dbReference>
<dbReference type="OrthoDB" id="10669471at2759"/>
<name>A0A6A5Q7P4_AMPQU</name>
<dbReference type="AlphaFoldDB" id="A0A6A5Q7P4"/>
<feature type="region of interest" description="Disordered" evidence="1">
    <location>
        <begin position="293"/>
        <end position="318"/>
    </location>
</feature>
<evidence type="ECO:0000256" key="1">
    <source>
        <dbReference type="SAM" id="MobiDB-lite"/>
    </source>
</evidence>
<evidence type="ECO:0000313" key="3">
    <source>
        <dbReference type="EMBL" id="KAF1911525.1"/>
    </source>
</evidence>
<feature type="chain" id="PRO_5025652720" evidence="2">
    <location>
        <begin position="20"/>
        <end position="555"/>
    </location>
</feature>
<feature type="compositionally biased region" description="Basic and acidic residues" evidence="1">
    <location>
        <begin position="293"/>
        <end position="302"/>
    </location>
</feature>
<evidence type="ECO:0000313" key="4">
    <source>
        <dbReference type="Proteomes" id="UP000800096"/>
    </source>
</evidence>